<dbReference type="OrthoDB" id="9986391at2759"/>
<feature type="region of interest" description="Disordered" evidence="2">
    <location>
        <begin position="36"/>
        <end position="62"/>
    </location>
</feature>
<dbReference type="KEGG" id="bspl:114851405"/>
<accession>A0A6P7LYU7</accession>
<dbReference type="InterPro" id="IPR043136">
    <property type="entry name" value="B30.2/SPRY_sf"/>
</dbReference>
<sequence length="524" mass="58650">MFITAIKTRGSYRPVLNVPAWRPGSRREFVSAERFRDRMTGNKRSKGRGDAARNKSGAQGGAAAQCCPHAALHHSSTETGVRSEDAIMEMKSILKTGKKAKLLPRAEDGSTTQSSSIGAVRWNLPEESLQAHSSAPSRPSRPSRPSSLSKHSQHPRQNGLKNLRSLQECVQFIQHWKKQVDRVCKQDGGDPDGGPGKPEAPRAPSHAGLSLEESRKLILEWADELHHVDKDAPWTPESVECDSKEEQDANEEAQVRIMEWAKELQAATESCGVQSNELGKVLHLLGMKSKRLVNLSHLLEFITWSLLKDDGTNTIPQLWLLAKQRTWEAGIPRYIPQSVWTWICSAAADVTLDPVTSHPWLNLSEDQRMVQEALSQSDLAPGPQRFDVWPCVLGWQGFGAGRHYWEVDIANNGYWRIGLAAAGSPRHGRFAMSPKEGYWVLWRSTRQFYACARPEAPLPLGLVPRRMGIYLDYEEGQISFYNAESKSHIYTFSGNFRAKLYPLFAPLDGRTLMRIVPPRPSPAE</sequence>
<dbReference type="InterPro" id="IPR003877">
    <property type="entry name" value="SPRY_dom"/>
</dbReference>
<dbReference type="InParanoid" id="A0A6P7LYU7"/>
<dbReference type="AlphaFoldDB" id="A0A6P7LYU7"/>
<dbReference type="FunFam" id="2.60.120.920:FF:000004">
    <property type="entry name" value="Butyrophilin subfamily 1 member A1"/>
    <property type="match status" value="1"/>
</dbReference>
<dbReference type="InterPro" id="IPR003879">
    <property type="entry name" value="Butyrophylin_SPRY"/>
</dbReference>
<dbReference type="InterPro" id="IPR050143">
    <property type="entry name" value="TRIM/RBCC"/>
</dbReference>
<dbReference type="SMART" id="SM00589">
    <property type="entry name" value="PRY"/>
    <property type="match status" value="1"/>
</dbReference>
<evidence type="ECO:0000313" key="5">
    <source>
        <dbReference type="RefSeq" id="XP_028999107.1"/>
    </source>
</evidence>
<evidence type="ECO:0000256" key="1">
    <source>
        <dbReference type="SAM" id="Coils"/>
    </source>
</evidence>
<dbReference type="PROSITE" id="PS50188">
    <property type="entry name" value="B302_SPRY"/>
    <property type="match status" value="1"/>
</dbReference>
<feature type="region of interest" description="Disordered" evidence="2">
    <location>
        <begin position="128"/>
        <end position="158"/>
    </location>
</feature>
<dbReference type="RefSeq" id="XP_028999107.1">
    <property type="nucleotide sequence ID" value="XM_029143274.3"/>
</dbReference>
<evidence type="ECO:0000313" key="4">
    <source>
        <dbReference type="Proteomes" id="UP000515150"/>
    </source>
</evidence>
<reference evidence="5" key="1">
    <citation type="submission" date="2025-08" db="UniProtKB">
        <authorList>
            <consortium name="RefSeq"/>
        </authorList>
    </citation>
    <scope>IDENTIFICATION</scope>
</reference>
<dbReference type="Gene3D" id="2.60.120.920">
    <property type="match status" value="1"/>
</dbReference>
<name>A0A6P7LYU7_BETSP</name>
<organism evidence="4 5">
    <name type="scientific">Betta splendens</name>
    <name type="common">Siamese fighting fish</name>
    <dbReference type="NCBI Taxonomy" id="158456"/>
    <lineage>
        <taxon>Eukaryota</taxon>
        <taxon>Metazoa</taxon>
        <taxon>Chordata</taxon>
        <taxon>Craniata</taxon>
        <taxon>Vertebrata</taxon>
        <taxon>Euteleostomi</taxon>
        <taxon>Actinopterygii</taxon>
        <taxon>Neopterygii</taxon>
        <taxon>Teleostei</taxon>
        <taxon>Neoteleostei</taxon>
        <taxon>Acanthomorphata</taxon>
        <taxon>Anabantaria</taxon>
        <taxon>Anabantiformes</taxon>
        <taxon>Anabantoidei</taxon>
        <taxon>Osphronemidae</taxon>
        <taxon>Betta</taxon>
    </lineage>
</organism>
<keyword evidence="1" id="KW-0175">Coiled coil</keyword>
<feature type="coiled-coil region" evidence="1">
    <location>
        <begin position="243"/>
        <end position="270"/>
    </location>
</feature>
<proteinExistence type="predicted"/>
<gene>
    <name evidence="5" type="primary">si:dkey-219e21.2</name>
</gene>
<dbReference type="SMART" id="SM00449">
    <property type="entry name" value="SPRY"/>
    <property type="match status" value="1"/>
</dbReference>
<dbReference type="InterPro" id="IPR013320">
    <property type="entry name" value="ConA-like_dom_sf"/>
</dbReference>
<dbReference type="PANTHER" id="PTHR24103">
    <property type="entry name" value="E3 UBIQUITIN-PROTEIN LIGASE TRIM"/>
    <property type="match status" value="1"/>
</dbReference>
<protein>
    <submittedName>
        <fullName evidence="5">Zinc-binding protein A33 isoform X1</fullName>
    </submittedName>
</protein>
<dbReference type="InterPro" id="IPR001870">
    <property type="entry name" value="B30.2/SPRY"/>
</dbReference>
<dbReference type="InterPro" id="IPR006574">
    <property type="entry name" value="PRY"/>
</dbReference>
<feature type="compositionally biased region" description="Low complexity" evidence="2">
    <location>
        <begin position="133"/>
        <end position="149"/>
    </location>
</feature>
<dbReference type="PRINTS" id="PR01407">
    <property type="entry name" value="BUTYPHLNCDUF"/>
</dbReference>
<feature type="domain" description="B30.2/SPRY" evidence="3">
    <location>
        <begin position="330"/>
        <end position="522"/>
    </location>
</feature>
<evidence type="ECO:0000259" key="3">
    <source>
        <dbReference type="PROSITE" id="PS50188"/>
    </source>
</evidence>
<evidence type="ECO:0000256" key="2">
    <source>
        <dbReference type="SAM" id="MobiDB-lite"/>
    </source>
</evidence>
<dbReference type="Proteomes" id="UP000515150">
    <property type="component" value="Chromosome 2"/>
</dbReference>
<dbReference type="SUPFAM" id="SSF49899">
    <property type="entry name" value="Concanavalin A-like lectins/glucanases"/>
    <property type="match status" value="1"/>
</dbReference>
<keyword evidence="4" id="KW-1185">Reference proteome</keyword>
<dbReference type="Pfam" id="PF00622">
    <property type="entry name" value="SPRY"/>
    <property type="match status" value="1"/>
</dbReference>
<feature type="region of interest" description="Disordered" evidence="2">
    <location>
        <begin position="182"/>
        <end position="209"/>
    </location>
</feature>
<dbReference type="GeneID" id="114851405"/>
<dbReference type="CDD" id="cd13733">
    <property type="entry name" value="SPRY_PRY_C-I_1"/>
    <property type="match status" value="1"/>
</dbReference>
<dbReference type="Pfam" id="PF13765">
    <property type="entry name" value="PRY"/>
    <property type="match status" value="1"/>
</dbReference>